<gene>
    <name evidence="1" type="ORF">SDC9_116028</name>
</gene>
<comment type="caution">
    <text evidence="1">The sequence shown here is derived from an EMBL/GenBank/DDBJ whole genome shotgun (WGS) entry which is preliminary data.</text>
</comment>
<organism evidence="1">
    <name type="scientific">bioreactor metagenome</name>
    <dbReference type="NCBI Taxonomy" id="1076179"/>
    <lineage>
        <taxon>unclassified sequences</taxon>
        <taxon>metagenomes</taxon>
        <taxon>ecological metagenomes</taxon>
    </lineage>
</organism>
<proteinExistence type="predicted"/>
<dbReference type="EMBL" id="VSSQ01022638">
    <property type="protein sequence ID" value="MPM69084.1"/>
    <property type="molecule type" value="Genomic_DNA"/>
</dbReference>
<protein>
    <submittedName>
        <fullName evidence="1">Uncharacterized protein</fullName>
    </submittedName>
</protein>
<dbReference type="AlphaFoldDB" id="A0A645C551"/>
<sequence length="238" mass="26700">MVHAVHQQAVRRDGVSVLRRFDFAQENNRKLRVGGKTLGVVVPAAHKGSQHRRPVRRTPFKFIRQLLAFTPVAAPENTVPDAEIPENLRQLADQPELVGDITATGACAERFRLCAADQEVPYRRLAAGEEEVVLDIPGADFQVAGTDIAFQFLPPFRADLKVILKADGLRVQFKHIFGRFAEDFQKVVDQVHQPMAELFKRLIPLPVPMGMRNDVEGFHNDPLSVAMFLVVCCKYILL</sequence>
<name>A0A645C551_9ZZZZ</name>
<reference evidence="1" key="1">
    <citation type="submission" date="2019-08" db="EMBL/GenBank/DDBJ databases">
        <authorList>
            <person name="Kucharzyk K."/>
            <person name="Murdoch R.W."/>
            <person name="Higgins S."/>
            <person name="Loffler F."/>
        </authorList>
    </citation>
    <scope>NUCLEOTIDE SEQUENCE</scope>
</reference>
<accession>A0A645C551</accession>
<evidence type="ECO:0000313" key="1">
    <source>
        <dbReference type="EMBL" id="MPM69084.1"/>
    </source>
</evidence>